<evidence type="ECO:0000256" key="1">
    <source>
        <dbReference type="SAM" id="MobiDB-lite"/>
    </source>
</evidence>
<dbReference type="EMBL" id="JACXVP010000012">
    <property type="protein sequence ID" value="KAG5572181.1"/>
    <property type="molecule type" value="Genomic_DNA"/>
</dbReference>
<dbReference type="AlphaFoldDB" id="A0A9J5W9C3"/>
<name>A0A9J5W9C3_SOLCO</name>
<evidence type="ECO:0000313" key="2">
    <source>
        <dbReference type="EMBL" id="KAG5572181.1"/>
    </source>
</evidence>
<comment type="caution">
    <text evidence="2">The sequence shown here is derived from an EMBL/GenBank/DDBJ whole genome shotgun (WGS) entry which is preliminary data.</text>
</comment>
<evidence type="ECO:0000313" key="3">
    <source>
        <dbReference type="Proteomes" id="UP000824120"/>
    </source>
</evidence>
<sequence length="84" mass="9606">MDTSPVPLKTSEQGLGTRKKNDEKKVSKQLIVEKLRLQNVLGGRVFDPKILMKPGMHSLDELVEIQSWTHLFMIKSPVLHEEQV</sequence>
<keyword evidence="3" id="KW-1185">Reference proteome</keyword>
<gene>
    <name evidence="2" type="ORF">H5410_061947</name>
</gene>
<organism evidence="2 3">
    <name type="scientific">Solanum commersonii</name>
    <name type="common">Commerson's wild potato</name>
    <name type="synonym">Commerson's nightshade</name>
    <dbReference type="NCBI Taxonomy" id="4109"/>
    <lineage>
        <taxon>Eukaryota</taxon>
        <taxon>Viridiplantae</taxon>
        <taxon>Streptophyta</taxon>
        <taxon>Embryophyta</taxon>
        <taxon>Tracheophyta</taxon>
        <taxon>Spermatophyta</taxon>
        <taxon>Magnoliopsida</taxon>
        <taxon>eudicotyledons</taxon>
        <taxon>Gunneridae</taxon>
        <taxon>Pentapetalae</taxon>
        <taxon>asterids</taxon>
        <taxon>lamiids</taxon>
        <taxon>Solanales</taxon>
        <taxon>Solanaceae</taxon>
        <taxon>Solanoideae</taxon>
        <taxon>Solaneae</taxon>
        <taxon>Solanum</taxon>
    </lineage>
</organism>
<feature type="region of interest" description="Disordered" evidence="1">
    <location>
        <begin position="1"/>
        <end position="23"/>
    </location>
</feature>
<proteinExistence type="predicted"/>
<reference evidence="2 3" key="1">
    <citation type="submission" date="2020-09" db="EMBL/GenBank/DDBJ databases">
        <title>De no assembly of potato wild relative species, Solanum commersonii.</title>
        <authorList>
            <person name="Cho K."/>
        </authorList>
    </citation>
    <scope>NUCLEOTIDE SEQUENCE [LARGE SCALE GENOMIC DNA]</scope>
    <source>
        <strain evidence="2">LZ3.2</strain>
        <tissue evidence="2">Leaf</tissue>
    </source>
</reference>
<protein>
    <submittedName>
        <fullName evidence="2">Uncharacterized protein</fullName>
    </submittedName>
</protein>
<accession>A0A9J5W9C3</accession>
<dbReference type="Proteomes" id="UP000824120">
    <property type="component" value="Chromosome 12"/>
</dbReference>
<dbReference type="OrthoDB" id="1303972at2759"/>